<proteinExistence type="inferred from homology"/>
<dbReference type="InterPro" id="IPR041700">
    <property type="entry name" value="OMP_b-brl_3"/>
</dbReference>
<dbReference type="PANTHER" id="PTHR30069">
    <property type="entry name" value="TONB-DEPENDENT OUTER MEMBRANE RECEPTOR"/>
    <property type="match status" value="1"/>
</dbReference>
<evidence type="ECO:0000256" key="4">
    <source>
        <dbReference type="ARBA" id="ARBA00022692"/>
    </source>
</evidence>
<keyword evidence="6 8" id="KW-0472">Membrane</keyword>
<dbReference type="Proteomes" id="UP000321907">
    <property type="component" value="Unassembled WGS sequence"/>
</dbReference>
<evidence type="ECO:0000256" key="7">
    <source>
        <dbReference type="ARBA" id="ARBA00023237"/>
    </source>
</evidence>
<evidence type="ECO:0000259" key="11">
    <source>
        <dbReference type="Pfam" id="PF14905"/>
    </source>
</evidence>
<feature type="domain" description="TonB-dependent receptor plug" evidence="10">
    <location>
        <begin position="137"/>
        <end position="214"/>
    </location>
</feature>
<dbReference type="InterPro" id="IPR037066">
    <property type="entry name" value="Plug_dom_sf"/>
</dbReference>
<evidence type="ECO:0000256" key="5">
    <source>
        <dbReference type="ARBA" id="ARBA00022729"/>
    </source>
</evidence>
<dbReference type="PANTHER" id="PTHR30069:SF29">
    <property type="entry name" value="HEMOGLOBIN AND HEMOGLOBIN-HAPTOGLOBIN-BINDING PROTEIN 1-RELATED"/>
    <property type="match status" value="1"/>
</dbReference>
<evidence type="ECO:0000256" key="2">
    <source>
        <dbReference type="ARBA" id="ARBA00022448"/>
    </source>
</evidence>
<sequence>MRNALLLCFLSLLCTCVSAQTIELTGRVVEGSGQPVEFATVKVIEPDGGNMITGTTTDTDGRFKLAAPRPDVQLEISFLGFAPVLIEDIEGTDLNNIVMRPDGETLDEVIVTSERSTTEFKLDKRVFNVGKDLSSAGASALEVLNNVPSVTVTIEGQINLRGSGGVQILIDGKPSVLANDGGNALGTITADMIESVEVITNPSAKYEAEGTAGIINIVMKKDERKGTNGSVTLNTGIPNNHSLGLSLNRRTTKFNLFSQLGVGYRTFPEEYEGINRDLTSGTTVNSSGESDKNENFYNLILGTDYHINDLNVLTLSGNFAYEIEEENADTDFMVLDNAGNLTDAWRRTESTEAVNPKWQYELNYKRQFDAADKDHALIISALGRSFVKDQSSEFTTNTSEGTARFGDQRTSTDFGETNYTFKADYTRPVNEMVTIETGLQYVYSDVGNDFETSNLVGTEFVPDADLTNRFEYDQGVLGAYATTAYEGVRWGVKAGLRVEQTELNTLLVNTGETNDQSFVDFFPSLHSSYKISEAASIQAGYSRRIFRPRLWDLNPFFNIRDNFNVRAGNPDLQPEYTDSYEVTAILIVGQLSLNAGVYHRYTTDVVERVSFFEDNVNVTTPINLGSSSSNGVELNGKFRPAKWMTLSGDFNFNYFDRTAELDGVSYDFTADQLNGRLVSKFELPMDIDLELAGNLRSGYETVQGRVTGYTFADLGIRKKVLKGKMVLNMSVRDLFASRIRESIANQPTFYVYDYSQRGRFVTLGLSYGFGKGEAMEFSGQKRH</sequence>
<comment type="caution">
    <text evidence="12">The sequence shown here is derived from an EMBL/GenBank/DDBJ whole genome shotgun (WGS) entry which is preliminary data.</text>
</comment>
<dbReference type="InterPro" id="IPR039426">
    <property type="entry name" value="TonB-dep_rcpt-like"/>
</dbReference>
<keyword evidence="3 8" id="KW-1134">Transmembrane beta strand</keyword>
<name>A0A5C7FHC4_9BACT</name>
<dbReference type="EMBL" id="VOXD01000053">
    <property type="protein sequence ID" value="TXF84380.1"/>
    <property type="molecule type" value="Genomic_DNA"/>
</dbReference>
<dbReference type="InterPro" id="IPR008969">
    <property type="entry name" value="CarboxyPept-like_regulatory"/>
</dbReference>
<feature type="signal peptide" evidence="9">
    <location>
        <begin position="1"/>
        <end position="19"/>
    </location>
</feature>
<dbReference type="AlphaFoldDB" id="A0A5C7FHC4"/>
<evidence type="ECO:0000256" key="8">
    <source>
        <dbReference type="PROSITE-ProRule" id="PRU01360"/>
    </source>
</evidence>
<reference evidence="12 13" key="1">
    <citation type="submission" date="2019-08" db="EMBL/GenBank/DDBJ databases">
        <title>Lewinella sp. strain SSH13 Genome sequencing and assembly.</title>
        <authorList>
            <person name="Kim I."/>
        </authorList>
    </citation>
    <scope>NUCLEOTIDE SEQUENCE [LARGE SCALE GENOMIC DNA]</scope>
    <source>
        <strain evidence="12 13">SSH13</strain>
    </source>
</reference>
<dbReference type="SUPFAM" id="SSF56935">
    <property type="entry name" value="Porins"/>
    <property type="match status" value="1"/>
</dbReference>
<keyword evidence="12" id="KW-0675">Receptor</keyword>
<dbReference type="SUPFAM" id="SSF49464">
    <property type="entry name" value="Carboxypeptidase regulatory domain-like"/>
    <property type="match status" value="1"/>
</dbReference>
<evidence type="ECO:0000259" key="10">
    <source>
        <dbReference type="Pfam" id="PF07715"/>
    </source>
</evidence>
<dbReference type="Gene3D" id="2.170.130.10">
    <property type="entry name" value="TonB-dependent receptor, plug domain"/>
    <property type="match status" value="1"/>
</dbReference>
<keyword evidence="5 9" id="KW-0732">Signal</keyword>
<evidence type="ECO:0000256" key="3">
    <source>
        <dbReference type="ARBA" id="ARBA00022452"/>
    </source>
</evidence>
<dbReference type="GO" id="GO:0009279">
    <property type="term" value="C:cell outer membrane"/>
    <property type="evidence" value="ECO:0007669"/>
    <property type="project" value="UniProtKB-SubCell"/>
</dbReference>
<comment type="similarity">
    <text evidence="8">Belongs to the TonB-dependent receptor family.</text>
</comment>
<keyword evidence="2 8" id="KW-0813">Transport</keyword>
<accession>A0A5C7FHC4</accession>
<dbReference type="InterPro" id="IPR036942">
    <property type="entry name" value="Beta-barrel_TonB_sf"/>
</dbReference>
<comment type="subcellular location">
    <subcellularLocation>
        <location evidence="1 8">Cell outer membrane</location>
        <topology evidence="1 8">Multi-pass membrane protein</topology>
    </subcellularLocation>
</comment>
<protein>
    <submittedName>
        <fullName evidence="12">TonB-dependent receptor</fullName>
    </submittedName>
</protein>
<evidence type="ECO:0000256" key="6">
    <source>
        <dbReference type="ARBA" id="ARBA00023136"/>
    </source>
</evidence>
<dbReference type="Pfam" id="PF14905">
    <property type="entry name" value="OMP_b-brl_3"/>
    <property type="match status" value="1"/>
</dbReference>
<keyword evidence="4 8" id="KW-0812">Transmembrane</keyword>
<evidence type="ECO:0000256" key="9">
    <source>
        <dbReference type="SAM" id="SignalP"/>
    </source>
</evidence>
<dbReference type="Gene3D" id="2.40.170.20">
    <property type="entry name" value="TonB-dependent receptor, beta-barrel domain"/>
    <property type="match status" value="1"/>
</dbReference>
<dbReference type="PROSITE" id="PS52016">
    <property type="entry name" value="TONB_DEPENDENT_REC_3"/>
    <property type="match status" value="1"/>
</dbReference>
<evidence type="ECO:0000313" key="12">
    <source>
        <dbReference type="EMBL" id="TXF84380.1"/>
    </source>
</evidence>
<dbReference type="OrthoDB" id="972646at2"/>
<feature type="chain" id="PRO_5022737725" evidence="9">
    <location>
        <begin position="20"/>
        <end position="783"/>
    </location>
</feature>
<dbReference type="RefSeq" id="WP_147932788.1">
    <property type="nucleotide sequence ID" value="NZ_VOXD01000053.1"/>
</dbReference>
<organism evidence="12 13">
    <name type="scientific">Neolewinella aurantiaca</name>
    <dbReference type="NCBI Taxonomy" id="2602767"/>
    <lineage>
        <taxon>Bacteria</taxon>
        <taxon>Pseudomonadati</taxon>
        <taxon>Bacteroidota</taxon>
        <taxon>Saprospiria</taxon>
        <taxon>Saprospirales</taxon>
        <taxon>Lewinellaceae</taxon>
        <taxon>Neolewinella</taxon>
    </lineage>
</organism>
<keyword evidence="7 8" id="KW-0998">Cell outer membrane</keyword>
<dbReference type="Pfam" id="PF13620">
    <property type="entry name" value="CarboxypepD_reg"/>
    <property type="match status" value="1"/>
</dbReference>
<dbReference type="GO" id="GO:0044718">
    <property type="term" value="P:siderophore transmembrane transport"/>
    <property type="evidence" value="ECO:0007669"/>
    <property type="project" value="TreeGrafter"/>
</dbReference>
<keyword evidence="13" id="KW-1185">Reference proteome</keyword>
<feature type="domain" description="Outer membrane protein beta-barrel" evidence="11">
    <location>
        <begin position="372"/>
        <end position="767"/>
    </location>
</feature>
<evidence type="ECO:0000313" key="13">
    <source>
        <dbReference type="Proteomes" id="UP000321907"/>
    </source>
</evidence>
<gene>
    <name evidence="12" type="ORF">FUA23_21210</name>
</gene>
<dbReference type="Pfam" id="PF07715">
    <property type="entry name" value="Plug"/>
    <property type="match status" value="1"/>
</dbReference>
<dbReference type="GO" id="GO:0015344">
    <property type="term" value="F:siderophore uptake transmembrane transporter activity"/>
    <property type="evidence" value="ECO:0007669"/>
    <property type="project" value="TreeGrafter"/>
</dbReference>
<dbReference type="Gene3D" id="2.60.40.1120">
    <property type="entry name" value="Carboxypeptidase-like, regulatory domain"/>
    <property type="match status" value="1"/>
</dbReference>
<dbReference type="InterPro" id="IPR012910">
    <property type="entry name" value="Plug_dom"/>
</dbReference>
<evidence type="ECO:0000256" key="1">
    <source>
        <dbReference type="ARBA" id="ARBA00004571"/>
    </source>
</evidence>